<proteinExistence type="predicted"/>
<keyword evidence="3" id="KW-1185">Reference proteome</keyword>
<name>A0A0C2N7F0_THEKT</name>
<feature type="region of interest" description="Disordered" evidence="1">
    <location>
        <begin position="78"/>
        <end position="118"/>
    </location>
</feature>
<feature type="compositionally biased region" description="Low complexity" evidence="1">
    <location>
        <begin position="101"/>
        <end position="110"/>
    </location>
</feature>
<protein>
    <submittedName>
        <fullName evidence="2">Uncharacterized protein</fullName>
    </submittedName>
</protein>
<organism evidence="2 3">
    <name type="scientific">Thelohanellus kitauei</name>
    <name type="common">Myxosporean</name>
    <dbReference type="NCBI Taxonomy" id="669202"/>
    <lineage>
        <taxon>Eukaryota</taxon>
        <taxon>Metazoa</taxon>
        <taxon>Cnidaria</taxon>
        <taxon>Myxozoa</taxon>
        <taxon>Myxosporea</taxon>
        <taxon>Bivalvulida</taxon>
        <taxon>Platysporina</taxon>
        <taxon>Myxobolidae</taxon>
        <taxon>Thelohanellus</taxon>
    </lineage>
</organism>
<feature type="compositionally biased region" description="Polar residues" evidence="1">
    <location>
        <begin position="78"/>
        <end position="91"/>
    </location>
</feature>
<sequence length="270" mass="30857">MSDKSKSTPYRHTFKKEWKKKFPVKKVTDDKHAFYCVPCDREYSCSYNGIRNVSHHCNTWIHRQKETEYKSAKTYTESVSDGTFSSPTTSISESTHEDHNSTSSSTSISEDIPKFTGSETPSIVSKTFDFRNITLKSESHTSRDNLKARKILEKFKKVYKLGPNMEMDNDLESSMRRNADIIFDCVNEGYSTFAPLHNCFPSVSPACEKPVDGCFAILVASSTLWRCLIPVGPIVSLIVRYASRLARFQMEDMDYELHMPLNTDDSKCFP</sequence>
<evidence type="ECO:0000313" key="2">
    <source>
        <dbReference type="EMBL" id="KII69852.1"/>
    </source>
</evidence>
<comment type="caution">
    <text evidence="2">The sequence shown here is derived from an EMBL/GenBank/DDBJ whole genome shotgun (WGS) entry which is preliminary data.</text>
</comment>
<gene>
    <name evidence="2" type="ORF">RF11_13078</name>
</gene>
<evidence type="ECO:0000256" key="1">
    <source>
        <dbReference type="SAM" id="MobiDB-lite"/>
    </source>
</evidence>
<dbReference type="EMBL" id="JWZT01002267">
    <property type="protein sequence ID" value="KII69852.1"/>
    <property type="molecule type" value="Genomic_DNA"/>
</dbReference>
<dbReference type="Proteomes" id="UP000031668">
    <property type="component" value="Unassembled WGS sequence"/>
</dbReference>
<dbReference type="AlphaFoldDB" id="A0A0C2N7F0"/>
<reference evidence="2 3" key="1">
    <citation type="journal article" date="2014" name="Genome Biol. Evol.">
        <title>The genome of the myxosporean Thelohanellus kitauei shows adaptations to nutrient acquisition within its fish host.</title>
        <authorList>
            <person name="Yang Y."/>
            <person name="Xiong J."/>
            <person name="Zhou Z."/>
            <person name="Huo F."/>
            <person name="Miao W."/>
            <person name="Ran C."/>
            <person name="Liu Y."/>
            <person name="Zhang J."/>
            <person name="Feng J."/>
            <person name="Wang M."/>
            <person name="Wang M."/>
            <person name="Wang L."/>
            <person name="Yao B."/>
        </authorList>
    </citation>
    <scope>NUCLEOTIDE SEQUENCE [LARGE SCALE GENOMIC DNA]</scope>
    <source>
        <strain evidence="2">Wuqing</strain>
    </source>
</reference>
<accession>A0A0C2N7F0</accession>
<evidence type="ECO:0000313" key="3">
    <source>
        <dbReference type="Proteomes" id="UP000031668"/>
    </source>
</evidence>